<dbReference type="EMBL" id="VZRB01000002">
    <property type="protein sequence ID" value="KAB1150017.1"/>
    <property type="molecule type" value="Genomic_DNA"/>
</dbReference>
<evidence type="ECO:0000313" key="1">
    <source>
        <dbReference type="EMBL" id="KAB1150017.1"/>
    </source>
</evidence>
<name>A0A6H9V778_9ACTN</name>
<reference evidence="1 2" key="1">
    <citation type="submission" date="2019-09" db="EMBL/GenBank/DDBJ databases">
        <title>Screening of Novel Bioactive Compounds from Soil-Associated.</title>
        <authorList>
            <person name="Zhao S."/>
        </authorList>
    </citation>
    <scope>NUCLEOTIDE SEQUENCE [LARGE SCALE GENOMIC DNA]</scope>
    <source>
        <strain evidence="1 2">HIT-DPA4</strain>
    </source>
</reference>
<accession>A0A6H9V778</accession>
<organism evidence="1 2">
    <name type="scientific">Streptomyces luteolifulvus</name>
    <dbReference type="NCBI Taxonomy" id="2615112"/>
    <lineage>
        <taxon>Bacteria</taxon>
        <taxon>Bacillati</taxon>
        <taxon>Actinomycetota</taxon>
        <taxon>Actinomycetes</taxon>
        <taxon>Kitasatosporales</taxon>
        <taxon>Streptomycetaceae</taxon>
        <taxon>Streptomyces</taxon>
    </lineage>
</organism>
<proteinExistence type="predicted"/>
<protein>
    <submittedName>
        <fullName evidence="1">Uncharacterized protein</fullName>
    </submittedName>
</protein>
<dbReference type="AlphaFoldDB" id="A0A6H9V778"/>
<evidence type="ECO:0000313" key="2">
    <source>
        <dbReference type="Proteomes" id="UP000442707"/>
    </source>
</evidence>
<sequence>MSLVTRLCRAFPQENGEVTEDLHSYESTRCPPWPANSFMVSVTDPVGAHRCVLTPLRVNTT</sequence>
<gene>
    <name evidence="1" type="ORF">F7R91_04155</name>
</gene>
<comment type="caution">
    <text evidence="1">The sequence shown here is derived from an EMBL/GenBank/DDBJ whole genome shotgun (WGS) entry which is preliminary data.</text>
</comment>
<keyword evidence="2" id="KW-1185">Reference proteome</keyword>
<dbReference type="Proteomes" id="UP000442707">
    <property type="component" value="Unassembled WGS sequence"/>
</dbReference>